<reference evidence="2 3" key="1">
    <citation type="submission" date="2018-01" db="EMBL/GenBank/DDBJ databases">
        <title>Whole genome sequencing of Histamine producing bacteria.</title>
        <authorList>
            <person name="Butler K."/>
        </authorList>
    </citation>
    <scope>NUCLEOTIDE SEQUENCE [LARGE SCALE GENOMIC DNA]</scope>
    <source>
        <strain evidence="2 3">JCM 12947</strain>
    </source>
</reference>
<feature type="chain" id="PRO_5015548518" evidence="1">
    <location>
        <begin position="20"/>
        <end position="164"/>
    </location>
</feature>
<dbReference type="RefSeq" id="WP_107245665.1">
    <property type="nucleotide sequence ID" value="NZ_PYMJ01000045.1"/>
</dbReference>
<dbReference type="PROSITE" id="PS51257">
    <property type="entry name" value="PROKAR_LIPOPROTEIN"/>
    <property type="match status" value="1"/>
</dbReference>
<name>A0A2T3J7G9_9GAMM</name>
<keyword evidence="1" id="KW-0732">Signal</keyword>
<sequence length="164" mass="17781">MKILHITVAISILALGLTACGGGDGDNSTNNTAAETPNESVVTTPTIPAPAIAEKTMQDIIVDKNYDFSTSYTLPTNIDITQHTDKRAFIGFYTDWSTNAAGDKIPNPASQLVLQTTDDGVFNNDLQIGKHQSQLLFVVLFTDSQLSTITKLYDITPEQTLNYP</sequence>
<evidence type="ECO:0000313" key="2">
    <source>
        <dbReference type="EMBL" id="PSU44672.1"/>
    </source>
</evidence>
<keyword evidence="3" id="KW-1185">Reference proteome</keyword>
<feature type="signal peptide" evidence="1">
    <location>
        <begin position="1"/>
        <end position="19"/>
    </location>
</feature>
<accession>A0A2T3J7G9</accession>
<evidence type="ECO:0000256" key="1">
    <source>
        <dbReference type="SAM" id="SignalP"/>
    </source>
</evidence>
<dbReference type="AlphaFoldDB" id="A0A2T3J7G9"/>
<comment type="caution">
    <text evidence="2">The sequence shown here is derived from an EMBL/GenBank/DDBJ whole genome shotgun (WGS) entry which is preliminary data.</text>
</comment>
<dbReference type="EMBL" id="PYMJ01000045">
    <property type="protein sequence ID" value="PSU44672.1"/>
    <property type="molecule type" value="Genomic_DNA"/>
</dbReference>
<dbReference type="Proteomes" id="UP000240987">
    <property type="component" value="Unassembled WGS sequence"/>
</dbReference>
<organism evidence="2 3">
    <name type="scientific">Photobacterium frigidiphilum</name>
    <dbReference type="NCBI Taxonomy" id="264736"/>
    <lineage>
        <taxon>Bacteria</taxon>
        <taxon>Pseudomonadati</taxon>
        <taxon>Pseudomonadota</taxon>
        <taxon>Gammaproteobacteria</taxon>
        <taxon>Vibrionales</taxon>
        <taxon>Vibrionaceae</taxon>
        <taxon>Photobacterium</taxon>
    </lineage>
</organism>
<dbReference type="OrthoDB" id="5829970at2"/>
<evidence type="ECO:0000313" key="3">
    <source>
        <dbReference type="Proteomes" id="UP000240987"/>
    </source>
</evidence>
<gene>
    <name evidence="2" type="ORF">C9J12_26405</name>
</gene>
<proteinExistence type="predicted"/>
<protein>
    <submittedName>
        <fullName evidence="2">Uncharacterized protein</fullName>
    </submittedName>
</protein>